<dbReference type="PRINTS" id="PR00040">
    <property type="entry name" value="HTHMERR"/>
</dbReference>
<proteinExistence type="predicted"/>
<keyword evidence="1" id="KW-0238">DNA-binding</keyword>
<dbReference type="SUPFAM" id="SSF46955">
    <property type="entry name" value="Putative DNA-binding domain"/>
    <property type="match status" value="1"/>
</dbReference>
<dbReference type="SMART" id="SM00422">
    <property type="entry name" value="HTH_MERR"/>
    <property type="match status" value="1"/>
</dbReference>
<name>A0ABP3G1U4_9ACTN</name>
<feature type="compositionally biased region" description="Gly residues" evidence="2">
    <location>
        <begin position="151"/>
        <end position="160"/>
    </location>
</feature>
<protein>
    <recommendedName>
        <fullName evidence="3">HTH merR-type domain-containing protein</fullName>
    </recommendedName>
</protein>
<dbReference type="Gene3D" id="1.10.1660.10">
    <property type="match status" value="1"/>
</dbReference>
<evidence type="ECO:0000256" key="2">
    <source>
        <dbReference type="SAM" id="MobiDB-lite"/>
    </source>
</evidence>
<dbReference type="Pfam" id="PF13411">
    <property type="entry name" value="MerR_1"/>
    <property type="match status" value="1"/>
</dbReference>
<dbReference type="InterPro" id="IPR009061">
    <property type="entry name" value="DNA-bd_dom_put_sf"/>
</dbReference>
<dbReference type="PROSITE" id="PS50937">
    <property type="entry name" value="HTH_MERR_2"/>
    <property type="match status" value="1"/>
</dbReference>
<evidence type="ECO:0000256" key="1">
    <source>
        <dbReference type="ARBA" id="ARBA00023125"/>
    </source>
</evidence>
<evidence type="ECO:0000313" key="5">
    <source>
        <dbReference type="Proteomes" id="UP001501822"/>
    </source>
</evidence>
<keyword evidence="5" id="KW-1185">Reference proteome</keyword>
<gene>
    <name evidence="4" type="ORF">GCM10010151_21600</name>
</gene>
<dbReference type="PANTHER" id="PTHR30204:SF96">
    <property type="entry name" value="CHROMOSOME-ANCHORING PROTEIN RACA"/>
    <property type="match status" value="1"/>
</dbReference>
<feature type="region of interest" description="Disordered" evidence="2">
    <location>
        <begin position="119"/>
        <end position="166"/>
    </location>
</feature>
<evidence type="ECO:0000313" key="4">
    <source>
        <dbReference type="EMBL" id="GAA0331438.1"/>
    </source>
</evidence>
<accession>A0ABP3G1U4</accession>
<dbReference type="EMBL" id="BAAABM010000016">
    <property type="protein sequence ID" value="GAA0331438.1"/>
    <property type="molecule type" value="Genomic_DNA"/>
</dbReference>
<feature type="region of interest" description="Disordered" evidence="2">
    <location>
        <begin position="183"/>
        <end position="220"/>
    </location>
</feature>
<dbReference type="RefSeq" id="WP_252805437.1">
    <property type="nucleotide sequence ID" value="NZ_BAAABM010000016.1"/>
</dbReference>
<feature type="compositionally biased region" description="Gly residues" evidence="2">
    <location>
        <begin position="119"/>
        <end position="130"/>
    </location>
</feature>
<dbReference type="PROSITE" id="PS00552">
    <property type="entry name" value="HTH_MERR_1"/>
    <property type="match status" value="1"/>
</dbReference>
<sequence length="220" mass="23035">MTPDADASRTLSVGELARATGLTVRALHHYDRLGLLSPARDGAGRRCYGPAEVRRLHRILALRGFGLSLAEIQEVLDGAGTDLRTLLRRQLEQTEERIAAAQRLRGALLAVIGASAGGEGTGASAGGEGAGPSVDELAGLVPARPAPGSAGPPGSGGPAGSAGREHDAVGCIRCPGMRHHLVHEHRGNRPDLAQPFPRRGSRRTRRADGCRGGRRTARRR</sequence>
<feature type="domain" description="HTH merR-type" evidence="3">
    <location>
        <begin position="10"/>
        <end position="78"/>
    </location>
</feature>
<dbReference type="PANTHER" id="PTHR30204">
    <property type="entry name" value="REDOX-CYCLING DRUG-SENSING TRANSCRIPTIONAL ACTIVATOR SOXR"/>
    <property type="match status" value="1"/>
</dbReference>
<comment type="caution">
    <text evidence="4">The sequence shown here is derived from an EMBL/GenBank/DDBJ whole genome shotgun (WGS) entry which is preliminary data.</text>
</comment>
<dbReference type="Proteomes" id="UP001501822">
    <property type="component" value="Unassembled WGS sequence"/>
</dbReference>
<dbReference type="InterPro" id="IPR047057">
    <property type="entry name" value="MerR_fam"/>
</dbReference>
<evidence type="ECO:0000259" key="3">
    <source>
        <dbReference type="PROSITE" id="PS50937"/>
    </source>
</evidence>
<dbReference type="InterPro" id="IPR000551">
    <property type="entry name" value="MerR-type_HTH_dom"/>
</dbReference>
<reference evidence="5" key="1">
    <citation type="journal article" date="2019" name="Int. J. Syst. Evol. Microbiol.">
        <title>The Global Catalogue of Microorganisms (GCM) 10K type strain sequencing project: providing services to taxonomists for standard genome sequencing and annotation.</title>
        <authorList>
            <consortium name="The Broad Institute Genomics Platform"/>
            <consortium name="The Broad Institute Genome Sequencing Center for Infectious Disease"/>
            <person name="Wu L."/>
            <person name="Ma J."/>
        </authorList>
    </citation>
    <scope>NUCLEOTIDE SEQUENCE [LARGE SCALE GENOMIC DNA]</scope>
    <source>
        <strain evidence="5">JCM 3146</strain>
    </source>
</reference>
<organism evidence="4 5">
    <name type="scientific">Actinoallomurus spadix</name>
    <dbReference type="NCBI Taxonomy" id="79912"/>
    <lineage>
        <taxon>Bacteria</taxon>
        <taxon>Bacillati</taxon>
        <taxon>Actinomycetota</taxon>
        <taxon>Actinomycetes</taxon>
        <taxon>Streptosporangiales</taxon>
        <taxon>Thermomonosporaceae</taxon>
        <taxon>Actinoallomurus</taxon>
    </lineage>
</organism>